<dbReference type="Gene3D" id="1.10.287.810">
    <property type="entry name" value="Mitochondrial import inner membrane translocase subunit tim13 like domains"/>
    <property type="match status" value="1"/>
</dbReference>
<evidence type="ECO:0000256" key="4">
    <source>
        <dbReference type="ARBA" id="ARBA00022723"/>
    </source>
</evidence>
<dbReference type="GO" id="GO:0045039">
    <property type="term" value="P:protein insertion into mitochondrial inner membrane"/>
    <property type="evidence" value="ECO:0007669"/>
    <property type="project" value="UniProtKB-ARBA"/>
</dbReference>
<dbReference type="Pfam" id="PF02953">
    <property type="entry name" value="zf-Tim10_DDP"/>
    <property type="match status" value="1"/>
</dbReference>
<dbReference type="InterPro" id="IPR004217">
    <property type="entry name" value="Tim10-like"/>
</dbReference>
<evidence type="ECO:0000256" key="3">
    <source>
        <dbReference type="ARBA" id="ARBA00022448"/>
    </source>
</evidence>
<keyword evidence="6" id="KW-0862">Zinc</keyword>
<evidence type="ECO:0000256" key="6">
    <source>
        <dbReference type="ARBA" id="ARBA00022833"/>
    </source>
</evidence>
<evidence type="ECO:0000256" key="10">
    <source>
        <dbReference type="ARBA" id="ARBA00023157"/>
    </source>
</evidence>
<dbReference type="Proteomes" id="UP000053095">
    <property type="component" value="Unassembled WGS sequence"/>
</dbReference>
<keyword evidence="5 14" id="KW-0472">Membrane</keyword>
<keyword evidence="18" id="KW-1185">Reference proteome</keyword>
<evidence type="ECO:0000256" key="8">
    <source>
        <dbReference type="ARBA" id="ARBA00023010"/>
    </source>
</evidence>
<comment type="function">
    <text evidence="12">Mitochondrial intermembrane chaperone that participates in the import and insertion of some multi-pass transmembrane proteins into the mitochondrial inner membrane. Also required for the transfer of beta-barrel precursors from the TOM complex to the sorting and assembly machinery (SAM complex) of the outer membrane. Acts as a chaperone-like protein that protects the hydrophobic precursors from aggregation and guide them through the mitochondrial intermembrane space. The TIM8-TIM13 complex is non essential and only mediates the import of few proteins, while the predominant TIM9-TIM10 70 kDa complex is crucial and mediates the import of much more proteins.</text>
</comment>
<evidence type="ECO:0000256" key="13">
    <source>
        <dbReference type="ARBA" id="ARBA00025862"/>
    </source>
</evidence>
<dbReference type="InterPro" id="IPR035427">
    <property type="entry name" value="Tim10-like_dom_sf"/>
</dbReference>
<keyword evidence="10 14" id="KW-1015">Disulfide bond</keyword>
<evidence type="ECO:0000313" key="17">
    <source>
        <dbReference type="EMBL" id="GAM37579.1"/>
    </source>
</evidence>
<gene>
    <name evidence="17" type="ORF">TCE0_024f07617</name>
</gene>
<proteinExistence type="inferred from homology"/>
<accession>A0A6V8HBD6</accession>
<comment type="subunit">
    <text evidence="13">Heterohexamer; composed of 3 copies of TIM8 and 3 copies of TIM13, named soluble 70 kDa complex. Associates with the TIM22 complex, whose core is composed of TIM22 and TIM54. Interacts with the transmembrane regions of multi-pass transmembrane proteins in transit.</text>
</comment>
<keyword evidence="11 14" id="KW-0143">Chaperone</keyword>
<keyword evidence="7 14" id="KW-0653">Protein transport</keyword>
<dbReference type="GO" id="GO:0005743">
    <property type="term" value="C:mitochondrial inner membrane"/>
    <property type="evidence" value="ECO:0007669"/>
    <property type="project" value="UniProtKB-SubCell"/>
</dbReference>
<evidence type="ECO:0000256" key="9">
    <source>
        <dbReference type="ARBA" id="ARBA00023128"/>
    </source>
</evidence>
<dbReference type="GO" id="GO:0046872">
    <property type="term" value="F:metal ion binding"/>
    <property type="evidence" value="ECO:0007669"/>
    <property type="project" value="UniProtKB-KW"/>
</dbReference>
<name>A0A6V8HBD6_TALPI</name>
<evidence type="ECO:0000256" key="11">
    <source>
        <dbReference type="ARBA" id="ARBA00023186"/>
    </source>
</evidence>
<keyword evidence="4" id="KW-0479">Metal-binding</keyword>
<dbReference type="FunFam" id="1.10.287.810:FF:000001">
    <property type="entry name" value="mitochondrial import inner membrane translocase subunit TIM13"/>
    <property type="match status" value="1"/>
</dbReference>
<keyword evidence="5 14" id="KW-0999">Mitochondrion inner membrane</keyword>
<evidence type="ECO:0000256" key="14">
    <source>
        <dbReference type="RuleBase" id="RU367043"/>
    </source>
</evidence>
<evidence type="ECO:0000256" key="5">
    <source>
        <dbReference type="ARBA" id="ARBA00022792"/>
    </source>
</evidence>
<feature type="compositionally biased region" description="Low complexity" evidence="15">
    <location>
        <begin position="1"/>
        <end position="19"/>
    </location>
</feature>
<evidence type="ECO:0000256" key="12">
    <source>
        <dbReference type="ARBA" id="ARBA00025151"/>
    </source>
</evidence>
<dbReference type="SUPFAM" id="SSF144122">
    <property type="entry name" value="Tim10-like"/>
    <property type="match status" value="1"/>
</dbReference>
<dbReference type="GO" id="GO:0015031">
    <property type="term" value="P:protein transport"/>
    <property type="evidence" value="ECO:0007669"/>
    <property type="project" value="UniProtKB-KW"/>
</dbReference>
<comment type="similarity">
    <text evidence="2 14">Belongs to the small Tim family.</text>
</comment>
<keyword evidence="9 14" id="KW-0496">Mitochondrion</keyword>
<feature type="region of interest" description="Disordered" evidence="15">
    <location>
        <begin position="1"/>
        <end position="24"/>
    </location>
</feature>
<comment type="caution">
    <text evidence="17">The sequence shown here is derived from an EMBL/GenBank/DDBJ whole genome shotgun (WGS) entry which is preliminary data.</text>
</comment>
<dbReference type="GO" id="GO:0042719">
    <property type="term" value="C:mitochondrial intermembrane space chaperone complex"/>
    <property type="evidence" value="ECO:0007669"/>
    <property type="project" value="UniProtKB-ARBA"/>
</dbReference>
<keyword evidence="8 14" id="KW-0811">Translocation</keyword>
<evidence type="ECO:0000256" key="1">
    <source>
        <dbReference type="ARBA" id="ARBA00004137"/>
    </source>
</evidence>
<evidence type="ECO:0000256" key="2">
    <source>
        <dbReference type="ARBA" id="ARBA00006720"/>
    </source>
</evidence>
<reference evidence="18" key="1">
    <citation type="journal article" date="2015" name="Genome Announc.">
        <title>Draft genome sequence of Talaromyces cellulolyticus strain Y-94, a source of lignocellulosic biomass-degrading enzymes.</title>
        <authorList>
            <person name="Fujii T."/>
            <person name="Koike H."/>
            <person name="Sawayama S."/>
            <person name="Yano S."/>
            <person name="Inoue H."/>
        </authorList>
    </citation>
    <scope>NUCLEOTIDE SEQUENCE [LARGE SCALE GENOMIC DNA]</scope>
    <source>
        <strain evidence="18">Y-94</strain>
    </source>
</reference>
<dbReference type="AlphaFoldDB" id="A0A6V8HBD6"/>
<keyword evidence="3 14" id="KW-0813">Transport</keyword>
<evidence type="ECO:0000313" key="18">
    <source>
        <dbReference type="Proteomes" id="UP000053095"/>
    </source>
</evidence>
<evidence type="ECO:0000256" key="15">
    <source>
        <dbReference type="SAM" id="MobiDB-lite"/>
    </source>
</evidence>
<comment type="domain">
    <text evidence="14">The twin CX3C motif contains 4 conserved Cys residues that form 2 disulfide bonds in the mitochondrial intermembrane space.</text>
</comment>
<dbReference type="EMBL" id="DF933820">
    <property type="protein sequence ID" value="GAM37579.1"/>
    <property type="molecule type" value="Genomic_DNA"/>
</dbReference>
<organism evidence="17 18">
    <name type="scientific">Talaromyces pinophilus</name>
    <name type="common">Penicillium pinophilum</name>
    <dbReference type="NCBI Taxonomy" id="128442"/>
    <lineage>
        <taxon>Eukaryota</taxon>
        <taxon>Fungi</taxon>
        <taxon>Dikarya</taxon>
        <taxon>Ascomycota</taxon>
        <taxon>Pezizomycotina</taxon>
        <taxon>Eurotiomycetes</taxon>
        <taxon>Eurotiomycetidae</taxon>
        <taxon>Eurotiales</taxon>
        <taxon>Trichocomaceae</taxon>
        <taxon>Talaromyces</taxon>
        <taxon>Talaromyces sect. Talaromyces</taxon>
    </lineage>
</organism>
<feature type="domain" description="Tim10-like" evidence="16">
    <location>
        <begin position="31"/>
        <end position="90"/>
    </location>
</feature>
<evidence type="ECO:0000256" key="7">
    <source>
        <dbReference type="ARBA" id="ARBA00022927"/>
    </source>
</evidence>
<comment type="subcellular location">
    <subcellularLocation>
        <location evidence="1 14">Mitochondrion inner membrane</location>
        <topology evidence="1 14">Peripheral membrane protein</topology>
        <orientation evidence="1 14">Intermembrane side</orientation>
    </subcellularLocation>
</comment>
<sequence>MSFFGSSSSSSSTSPSSERSSSELKNALIEQVRAEAAVANTRTLISKINENCFDRCVTAPGSTLSPGESTCLTTCMEKYANLWNTTSRAYVARVQVESKRMGAGADVMGALGTSE</sequence>
<protein>
    <recommendedName>
        <fullName evidence="14">Mitochondrial import inner membrane translocase subunit</fullName>
    </recommendedName>
</protein>
<evidence type="ECO:0000259" key="16">
    <source>
        <dbReference type="Pfam" id="PF02953"/>
    </source>
</evidence>